<comment type="caution">
    <text evidence="1">The sequence shown here is derived from an EMBL/GenBank/DDBJ whole genome shotgun (WGS) entry which is preliminary data.</text>
</comment>
<protein>
    <submittedName>
        <fullName evidence="1">Uncharacterized protein</fullName>
    </submittedName>
</protein>
<proteinExistence type="predicted"/>
<name>A0A553SDI8_ENTAV</name>
<dbReference type="Proteomes" id="UP000316316">
    <property type="component" value="Unassembled WGS sequence"/>
</dbReference>
<organism evidence="1 2">
    <name type="scientific">Enterococcus avium</name>
    <name type="common">Streptococcus avium</name>
    <dbReference type="NCBI Taxonomy" id="33945"/>
    <lineage>
        <taxon>Bacteria</taxon>
        <taxon>Bacillati</taxon>
        <taxon>Bacillota</taxon>
        <taxon>Bacilli</taxon>
        <taxon>Lactobacillales</taxon>
        <taxon>Enterococcaceae</taxon>
        <taxon>Enterococcus</taxon>
    </lineage>
</organism>
<sequence>MCREIGALFCISSFSDFLSFFLFHIQLQMMSAFQKMHVISTKFGENSYLFSLYWNYPIFRKGDICEII</sequence>
<gene>
    <name evidence="1" type="ORF">AUF17_13365</name>
</gene>
<reference evidence="1 2" key="1">
    <citation type="submission" date="2017-10" db="EMBL/GenBank/DDBJ databases">
        <title>FDA dAtabase for Regulatory Grade micrObial Sequences (FDA-ARGOS): Supporting development and validation of Infectious Disease Dx tests.</title>
        <authorList>
            <person name="Campos J."/>
            <person name="Goldberg B."/>
            <person name="Tallon L.J."/>
            <person name="Sadzewicz L."/>
            <person name="Sengamalay N."/>
            <person name="Ott S."/>
            <person name="Godinez A."/>
            <person name="Nagaraj S."/>
            <person name="Vyas G."/>
            <person name="Aluvathingal J."/>
            <person name="Nadendla S."/>
            <person name="Geyer C."/>
            <person name="Nandy P."/>
            <person name="Hobson J."/>
            <person name="Sichtig H."/>
        </authorList>
    </citation>
    <scope>NUCLEOTIDE SEQUENCE [LARGE SCALE GENOMIC DNA]</scope>
    <source>
        <strain evidence="1 2">FDAARGOS_185</strain>
    </source>
</reference>
<evidence type="ECO:0000313" key="1">
    <source>
        <dbReference type="EMBL" id="TRZ35001.1"/>
    </source>
</evidence>
<dbReference type="AlphaFoldDB" id="A0A553SDI8"/>
<accession>A0A553SDI8</accession>
<evidence type="ECO:0000313" key="2">
    <source>
        <dbReference type="Proteomes" id="UP000316316"/>
    </source>
</evidence>
<dbReference type="EMBL" id="PDXQ01000001">
    <property type="protein sequence ID" value="TRZ35001.1"/>
    <property type="molecule type" value="Genomic_DNA"/>
</dbReference>